<reference evidence="4" key="1">
    <citation type="submission" date="2016-10" db="EMBL/GenBank/DDBJ databases">
        <authorList>
            <person name="Varghese N."/>
            <person name="Submissions S."/>
        </authorList>
    </citation>
    <scope>NUCLEOTIDE SEQUENCE [LARGE SCALE GENOMIC DNA]</scope>
    <source>
        <strain evidence="4">CGMCC 4.578</strain>
    </source>
</reference>
<feature type="region of interest" description="Disordered" evidence="1">
    <location>
        <begin position="54"/>
        <end position="81"/>
    </location>
</feature>
<dbReference type="RefSeq" id="WP_090063434.1">
    <property type="nucleotide sequence ID" value="NZ_FOFT01000001.1"/>
</dbReference>
<keyword evidence="2" id="KW-0812">Transmembrane</keyword>
<evidence type="ECO:0000256" key="2">
    <source>
        <dbReference type="SAM" id="Phobius"/>
    </source>
</evidence>
<protein>
    <submittedName>
        <fullName evidence="3">Uncharacterized protein</fullName>
    </submittedName>
</protein>
<evidence type="ECO:0000313" key="3">
    <source>
        <dbReference type="EMBL" id="SEQ06731.1"/>
    </source>
</evidence>
<gene>
    <name evidence="3" type="ORF">SAMN05216195_101935</name>
</gene>
<keyword evidence="2" id="KW-0472">Membrane</keyword>
<keyword evidence="4" id="KW-1185">Reference proteome</keyword>
<feature type="transmembrane region" description="Helical" evidence="2">
    <location>
        <begin position="6"/>
        <end position="27"/>
    </location>
</feature>
<accession>A0A1H9D012</accession>
<proteinExistence type="predicted"/>
<organism evidence="3 4">
    <name type="scientific">Lentzea flaviverrucosa</name>
    <dbReference type="NCBI Taxonomy" id="200379"/>
    <lineage>
        <taxon>Bacteria</taxon>
        <taxon>Bacillati</taxon>
        <taxon>Actinomycetota</taxon>
        <taxon>Actinomycetes</taxon>
        <taxon>Pseudonocardiales</taxon>
        <taxon>Pseudonocardiaceae</taxon>
        <taxon>Lentzea</taxon>
    </lineage>
</organism>
<evidence type="ECO:0000313" key="4">
    <source>
        <dbReference type="Proteomes" id="UP000199028"/>
    </source>
</evidence>
<dbReference type="EMBL" id="FOFT01000001">
    <property type="protein sequence ID" value="SEQ06731.1"/>
    <property type="molecule type" value="Genomic_DNA"/>
</dbReference>
<name>A0A1H9D012_9PSEU</name>
<sequence length="122" mass="13630">MLWLFSQMFLLCLVSFAVGSLVTWLSVRGRLQPERPKTRLALPAPRPAAEQVVIAEQPPAPAAPKPPRQESLPVKGNSKTMVYHTPDSPYYRRMKGDMAFASEDDAVSAGYRMWTTKGRVRA</sequence>
<dbReference type="Proteomes" id="UP000199028">
    <property type="component" value="Unassembled WGS sequence"/>
</dbReference>
<dbReference type="OrthoDB" id="4871889at2"/>
<evidence type="ECO:0000256" key="1">
    <source>
        <dbReference type="SAM" id="MobiDB-lite"/>
    </source>
</evidence>
<dbReference type="AlphaFoldDB" id="A0A1H9D012"/>
<keyword evidence="2" id="KW-1133">Transmembrane helix</keyword>